<dbReference type="AlphaFoldDB" id="A0AAE4AL96"/>
<dbReference type="InterPro" id="IPR050336">
    <property type="entry name" value="Chromosome_partition/occlusion"/>
</dbReference>
<dbReference type="RefSeq" id="WP_307253749.1">
    <property type="nucleotide sequence ID" value="NZ_JAUSTO010000004.1"/>
</dbReference>
<dbReference type="InterPro" id="IPR036086">
    <property type="entry name" value="ParB/Sulfiredoxin_sf"/>
</dbReference>
<dbReference type="Gene3D" id="1.10.10.2830">
    <property type="match status" value="1"/>
</dbReference>
<dbReference type="Pfam" id="PF02195">
    <property type="entry name" value="ParB_N"/>
    <property type="match status" value="1"/>
</dbReference>
<keyword evidence="8" id="KW-1185">Reference proteome</keyword>
<dbReference type="GO" id="GO:0003677">
    <property type="term" value="F:DNA binding"/>
    <property type="evidence" value="ECO:0007669"/>
    <property type="project" value="UniProtKB-KW"/>
</dbReference>
<organism evidence="7 8">
    <name type="scientific">Moryella indoligenes</name>
    <dbReference type="NCBI Taxonomy" id="371674"/>
    <lineage>
        <taxon>Bacteria</taxon>
        <taxon>Bacillati</taxon>
        <taxon>Bacillota</taxon>
        <taxon>Clostridia</taxon>
        <taxon>Lachnospirales</taxon>
        <taxon>Lachnospiraceae</taxon>
        <taxon>Moryella</taxon>
    </lineage>
</organism>
<evidence type="ECO:0000259" key="6">
    <source>
        <dbReference type="SMART" id="SM00470"/>
    </source>
</evidence>
<evidence type="ECO:0000256" key="1">
    <source>
        <dbReference type="ARBA" id="ARBA00004453"/>
    </source>
</evidence>
<dbReference type="Pfam" id="PF17762">
    <property type="entry name" value="HTH_ParB"/>
    <property type="match status" value="1"/>
</dbReference>
<dbReference type="InterPro" id="IPR004437">
    <property type="entry name" value="ParB/RepB/Spo0J"/>
</dbReference>
<dbReference type="InterPro" id="IPR057240">
    <property type="entry name" value="ParB_dimer_C"/>
</dbReference>
<evidence type="ECO:0000256" key="4">
    <source>
        <dbReference type="ARBA" id="ARBA00023125"/>
    </source>
</evidence>
<gene>
    <name evidence="7" type="ORF">J2S20_000947</name>
</gene>
<dbReference type="SMART" id="SM00470">
    <property type="entry name" value="ParB"/>
    <property type="match status" value="1"/>
</dbReference>
<dbReference type="GO" id="GO:0007059">
    <property type="term" value="P:chromosome segregation"/>
    <property type="evidence" value="ECO:0007669"/>
    <property type="project" value="UniProtKB-KW"/>
</dbReference>
<dbReference type="EMBL" id="JAUSTO010000004">
    <property type="protein sequence ID" value="MDQ0152262.1"/>
    <property type="molecule type" value="Genomic_DNA"/>
</dbReference>
<feature type="compositionally biased region" description="Basic and acidic residues" evidence="5">
    <location>
        <begin position="28"/>
        <end position="37"/>
    </location>
</feature>
<comment type="similarity">
    <text evidence="2">Belongs to the ParB family.</text>
</comment>
<dbReference type="Proteomes" id="UP001241537">
    <property type="component" value="Unassembled WGS sequence"/>
</dbReference>
<sequence>MSVKKTAAKSRRGLGKGLKLLMGDIEEENLKTDTEEKQAEEETVSGNTGAHKSVATETGERLVKLSEIYANENQPRKNFDVSDLAELTSSVRQYGILQPLLVQKEGTGYRIIAGERRYRAAKAAGLKEIPVIIRNYSSQQAAEISIIENVQRADLNPLEEAMAYQMLMKDYGLKQEEIAERVSKNRTTITNALRLLKLCQEVQEMVAEGALSAGHARTLVSLEDAKLQRDIAAIVVEKSLSVRETERLVKQAGKSKKTEGTKENRQASYDIFYQEYEDRMRSILGTKVHISRRDKNKGRIEIDYYSAAELERIMDLLRSIRH</sequence>
<name>A0AAE4AL96_9FIRM</name>
<dbReference type="PANTHER" id="PTHR33375:SF1">
    <property type="entry name" value="CHROMOSOME-PARTITIONING PROTEIN PARB-RELATED"/>
    <property type="match status" value="1"/>
</dbReference>
<dbReference type="SUPFAM" id="SSF110849">
    <property type="entry name" value="ParB/Sulfiredoxin"/>
    <property type="match status" value="1"/>
</dbReference>
<keyword evidence="4" id="KW-0238">DNA-binding</keyword>
<accession>A0AAE4AL96</accession>
<protein>
    <submittedName>
        <fullName evidence="7">ParB family chromosome partitioning protein</fullName>
    </submittedName>
</protein>
<evidence type="ECO:0000313" key="7">
    <source>
        <dbReference type="EMBL" id="MDQ0152262.1"/>
    </source>
</evidence>
<evidence type="ECO:0000256" key="5">
    <source>
        <dbReference type="SAM" id="MobiDB-lite"/>
    </source>
</evidence>
<comment type="caution">
    <text evidence="7">The sequence shown here is derived from an EMBL/GenBank/DDBJ whole genome shotgun (WGS) entry which is preliminary data.</text>
</comment>
<dbReference type="GO" id="GO:0009295">
    <property type="term" value="C:nucleoid"/>
    <property type="evidence" value="ECO:0007669"/>
    <property type="project" value="UniProtKB-SubCell"/>
</dbReference>
<feature type="region of interest" description="Disordered" evidence="5">
    <location>
        <begin position="25"/>
        <end position="56"/>
    </location>
</feature>
<dbReference type="FunFam" id="1.10.10.2830:FF:000001">
    <property type="entry name" value="Chromosome partitioning protein ParB"/>
    <property type="match status" value="1"/>
</dbReference>
<feature type="domain" description="ParB-like N-terminal" evidence="6">
    <location>
        <begin position="61"/>
        <end position="150"/>
    </location>
</feature>
<dbReference type="GO" id="GO:0005694">
    <property type="term" value="C:chromosome"/>
    <property type="evidence" value="ECO:0007669"/>
    <property type="project" value="TreeGrafter"/>
</dbReference>
<dbReference type="GO" id="GO:0045881">
    <property type="term" value="P:positive regulation of sporulation resulting in formation of a cellular spore"/>
    <property type="evidence" value="ECO:0007669"/>
    <property type="project" value="TreeGrafter"/>
</dbReference>
<dbReference type="SUPFAM" id="SSF109709">
    <property type="entry name" value="KorB DNA-binding domain-like"/>
    <property type="match status" value="1"/>
</dbReference>
<dbReference type="Gene3D" id="3.90.1530.30">
    <property type="match status" value="1"/>
</dbReference>
<dbReference type="PANTHER" id="PTHR33375">
    <property type="entry name" value="CHROMOSOME-PARTITIONING PROTEIN PARB-RELATED"/>
    <property type="match status" value="1"/>
</dbReference>
<dbReference type="InterPro" id="IPR041468">
    <property type="entry name" value="HTH_ParB/Spo0J"/>
</dbReference>
<proteinExistence type="inferred from homology"/>
<dbReference type="CDD" id="cd16393">
    <property type="entry name" value="SPO0J_N"/>
    <property type="match status" value="1"/>
</dbReference>
<evidence type="ECO:0000256" key="3">
    <source>
        <dbReference type="ARBA" id="ARBA00022829"/>
    </source>
</evidence>
<evidence type="ECO:0000313" key="8">
    <source>
        <dbReference type="Proteomes" id="UP001241537"/>
    </source>
</evidence>
<dbReference type="FunFam" id="3.90.1530.30:FF:000001">
    <property type="entry name" value="Chromosome partitioning protein ParB"/>
    <property type="match status" value="1"/>
</dbReference>
<dbReference type="Pfam" id="PF23552">
    <property type="entry name" value="ParB_C"/>
    <property type="match status" value="1"/>
</dbReference>
<dbReference type="InterPro" id="IPR003115">
    <property type="entry name" value="ParB_N"/>
</dbReference>
<dbReference type="NCBIfam" id="TIGR00180">
    <property type="entry name" value="parB_part"/>
    <property type="match status" value="1"/>
</dbReference>
<reference evidence="7" key="1">
    <citation type="submission" date="2023-07" db="EMBL/GenBank/DDBJ databases">
        <title>Genomic Encyclopedia of Type Strains, Phase IV (KMG-IV): sequencing the most valuable type-strain genomes for metagenomic binning, comparative biology and taxonomic classification.</title>
        <authorList>
            <person name="Goeker M."/>
        </authorList>
    </citation>
    <scope>NUCLEOTIDE SEQUENCE</scope>
    <source>
        <strain evidence="7">DSM 19659</strain>
    </source>
</reference>
<keyword evidence="3" id="KW-0159">Chromosome partition</keyword>
<evidence type="ECO:0000256" key="2">
    <source>
        <dbReference type="ARBA" id="ARBA00006295"/>
    </source>
</evidence>
<comment type="subcellular location">
    <subcellularLocation>
        <location evidence="1">Cytoplasm</location>
        <location evidence="1">Nucleoid</location>
    </subcellularLocation>
</comment>